<dbReference type="PRINTS" id="PR00463">
    <property type="entry name" value="EP450I"/>
</dbReference>
<dbReference type="PROSITE" id="PS00086">
    <property type="entry name" value="CYTOCHROME_P450"/>
    <property type="match status" value="1"/>
</dbReference>
<keyword evidence="2 5" id="KW-0349">Heme</keyword>
<comment type="similarity">
    <text evidence="5">Belongs to the cytochrome P450 family.</text>
</comment>
<keyword evidence="3 5" id="KW-0479">Metal-binding</keyword>
<comment type="cofactor">
    <cofactor evidence="1">
        <name>heme</name>
        <dbReference type="ChEBI" id="CHEBI:30413"/>
    </cofactor>
</comment>
<evidence type="ECO:0000313" key="6">
    <source>
        <dbReference type="EMBL" id="KAK7409231.1"/>
    </source>
</evidence>
<gene>
    <name evidence="6" type="ORF">QQX98_008607</name>
</gene>
<dbReference type="InterPro" id="IPR050121">
    <property type="entry name" value="Cytochrome_P450_monoxygenase"/>
</dbReference>
<accession>A0ABR1GUR0</accession>
<dbReference type="InterPro" id="IPR002401">
    <property type="entry name" value="Cyt_P450_E_grp-I"/>
</dbReference>
<dbReference type="InterPro" id="IPR017972">
    <property type="entry name" value="Cyt_P450_CS"/>
</dbReference>
<evidence type="ECO:0000256" key="1">
    <source>
        <dbReference type="ARBA" id="ARBA00001971"/>
    </source>
</evidence>
<keyword evidence="5" id="KW-0560">Oxidoreductase</keyword>
<dbReference type="CDD" id="cd11060">
    <property type="entry name" value="CYP57A1-like"/>
    <property type="match status" value="1"/>
</dbReference>
<reference evidence="6 7" key="1">
    <citation type="journal article" date="2025" name="Microbiol. Resour. Announc.">
        <title>Draft genome sequences for Neonectria magnoliae and Neonectria punicea, canker pathogens of Liriodendron tulipifera and Acer saccharum in West Virginia.</title>
        <authorList>
            <person name="Petronek H.M."/>
            <person name="Kasson M.T."/>
            <person name="Metheny A.M."/>
            <person name="Stauder C.M."/>
            <person name="Lovett B."/>
            <person name="Lynch S.C."/>
            <person name="Garnas J.R."/>
            <person name="Kasson L.R."/>
            <person name="Stajich J.E."/>
        </authorList>
    </citation>
    <scope>NUCLEOTIDE SEQUENCE [LARGE SCALE GENOMIC DNA]</scope>
    <source>
        <strain evidence="6 7">NRRL 64653</strain>
    </source>
</reference>
<dbReference type="PANTHER" id="PTHR24305:SF190">
    <property type="entry name" value="P450, PUTATIVE (EUROFUNG)-RELATED"/>
    <property type="match status" value="1"/>
</dbReference>
<proteinExistence type="inferred from homology"/>
<dbReference type="InterPro" id="IPR036396">
    <property type="entry name" value="Cyt_P450_sf"/>
</dbReference>
<name>A0ABR1GUR0_9HYPO</name>
<dbReference type="EMBL" id="JAZAVJ010000158">
    <property type="protein sequence ID" value="KAK7409231.1"/>
    <property type="molecule type" value="Genomic_DNA"/>
</dbReference>
<evidence type="ECO:0000256" key="3">
    <source>
        <dbReference type="ARBA" id="ARBA00022723"/>
    </source>
</evidence>
<keyword evidence="4 5" id="KW-0408">Iron</keyword>
<protein>
    <recommendedName>
        <fullName evidence="8">Pisatin demethylase</fullName>
    </recommendedName>
</protein>
<organism evidence="6 7">
    <name type="scientific">Neonectria punicea</name>
    <dbReference type="NCBI Taxonomy" id="979145"/>
    <lineage>
        <taxon>Eukaryota</taxon>
        <taxon>Fungi</taxon>
        <taxon>Dikarya</taxon>
        <taxon>Ascomycota</taxon>
        <taxon>Pezizomycotina</taxon>
        <taxon>Sordariomycetes</taxon>
        <taxon>Hypocreomycetidae</taxon>
        <taxon>Hypocreales</taxon>
        <taxon>Nectriaceae</taxon>
        <taxon>Neonectria</taxon>
    </lineage>
</organism>
<evidence type="ECO:0008006" key="8">
    <source>
        <dbReference type="Google" id="ProtNLM"/>
    </source>
</evidence>
<dbReference type="SUPFAM" id="SSF48264">
    <property type="entry name" value="Cytochrome P450"/>
    <property type="match status" value="1"/>
</dbReference>
<evidence type="ECO:0000256" key="2">
    <source>
        <dbReference type="ARBA" id="ARBA00022617"/>
    </source>
</evidence>
<evidence type="ECO:0000256" key="4">
    <source>
        <dbReference type="ARBA" id="ARBA00023004"/>
    </source>
</evidence>
<evidence type="ECO:0000256" key="5">
    <source>
        <dbReference type="RuleBase" id="RU000461"/>
    </source>
</evidence>
<dbReference type="Gene3D" id="1.10.630.10">
    <property type="entry name" value="Cytochrome P450"/>
    <property type="match status" value="1"/>
</dbReference>
<sequence length="510" mass="57831">MAGHLLILLAPVTLFTVHLLVCITRSIRSPLKTVSGPFLARFSDVWYFWTVRKGHFEVANRELHEKYGPVVRYGPNRYSINDPNASKIIYGLGTQFPKSPWYTAWAAPGQWNIFSDQSTKHHAQTRRLFQATYSMTAMVNYEPFVDECNSLFTQRLMEMAHAAVPINMGHWFQCYAFDVIGMVTYGERLGFLDRGDDIGGVMGALEDHMHYATLVGIFPSFHRHLYALKNYWAGAKGAGRAYVLSFTRDRIREHQTTPKAVPEVPEGATAKGSFLTKFLAKHAADPDTFTSYHVLTGCSANMVAGSDTTAISLSAILYHLLKTPQCLQKLRDEIENCTAQGNLSEYPTFQESQQMPYLQAIIKEALRMHPATGLPLERVVPEGGSTICGRYFPAGTVVGINTWIEHRDPRIFGKDADIFRPERWLEEDSERISVMNRHWMPFGLGSRSCIGRHVSMLEISKLVPRLIRDFNFSLESAAGENKDWQTKGFWFVKPRDFIVRAKVRKYARSG</sequence>
<dbReference type="Pfam" id="PF00067">
    <property type="entry name" value="p450"/>
    <property type="match status" value="1"/>
</dbReference>
<keyword evidence="5" id="KW-0503">Monooxygenase</keyword>
<dbReference type="PANTHER" id="PTHR24305">
    <property type="entry name" value="CYTOCHROME P450"/>
    <property type="match status" value="1"/>
</dbReference>
<comment type="caution">
    <text evidence="6">The sequence shown here is derived from an EMBL/GenBank/DDBJ whole genome shotgun (WGS) entry which is preliminary data.</text>
</comment>
<dbReference type="Proteomes" id="UP001498476">
    <property type="component" value="Unassembled WGS sequence"/>
</dbReference>
<keyword evidence="7" id="KW-1185">Reference proteome</keyword>
<dbReference type="PRINTS" id="PR00385">
    <property type="entry name" value="P450"/>
</dbReference>
<dbReference type="InterPro" id="IPR001128">
    <property type="entry name" value="Cyt_P450"/>
</dbReference>
<evidence type="ECO:0000313" key="7">
    <source>
        <dbReference type="Proteomes" id="UP001498476"/>
    </source>
</evidence>